<proteinExistence type="inferred from homology"/>
<dbReference type="SUPFAM" id="SSF53850">
    <property type="entry name" value="Periplasmic binding protein-like II"/>
    <property type="match status" value="1"/>
</dbReference>
<keyword evidence="2 3" id="KW-0732">Signal</keyword>
<reference evidence="5 6" key="1">
    <citation type="submission" date="2020-08" db="EMBL/GenBank/DDBJ databases">
        <title>Functional genomics of gut bacteria from endangered species of beetles.</title>
        <authorList>
            <person name="Carlos-Shanley C."/>
        </authorList>
    </citation>
    <scope>NUCLEOTIDE SEQUENCE [LARGE SCALE GENOMIC DNA]</scope>
    <source>
        <strain evidence="5 6">S00202</strain>
    </source>
</reference>
<evidence type="ECO:0000256" key="3">
    <source>
        <dbReference type="SAM" id="SignalP"/>
    </source>
</evidence>
<organism evidence="5 6">
    <name type="scientific">Pseudomonas fluvialis</name>
    <dbReference type="NCBI Taxonomy" id="1793966"/>
    <lineage>
        <taxon>Bacteria</taxon>
        <taxon>Pseudomonadati</taxon>
        <taxon>Pseudomonadota</taxon>
        <taxon>Gammaproteobacteria</taxon>
        <taxon>Pseudomonadales</taxon>
        <taxon>Pseudomonadaceae</taxon>
        <taxon>Pseudomonas</taxon>
    </lineage>
</organism>
<name>A0A7X0BPJ7_9PSED</name>
<sequence>MIRWGRLRHLSPLLLALLGRLTLAAPLPQIGAEDDWYPYTALRDGEIRGMSADIVRAAFAAADTPVELIAYPYARCMYLARIGKLAGCFNTTPDEQVRHDFRLPRQALFNDDILIWTRRSQATPLTQLADLSGRRIAVTLGYEYGPSFDGYSGVQRIAVRQDINGFRMLERGRVDYSIAFRGTSEQLFRDNPSLQGLFQPVYTAHQAELFLSFSREHRDARRLLQQFERGMQIIAKNGRYQQILSQWQHQRPTLLKADTRH</sequence>
<dbReference type="EMBL" id="JACHLL010000001">
    <property type="protein sequence ID" value="MBB6340479.1"/>
    <property type="molecule type" value="Genomic_DNA"/>
</dbReference>
<comment type="similarity">
    <text evidence="1">Belongs to the bacterial solute-binding protein 3 family.</text>
</comment>
<feature type="domain" description="Solute-binding protein family 3/N-terminal" evidence="4">
    <location>
        <begin position="30"/>
        <end position="248"/>
    </location>
</feature>
<dbReference type="RefSeq" id="WP_184680533.1">
    <property type="nucleotide sequence ID" value="NZ_JACHLL010000001.1"/>
</dbReference>
<comment type="caution">
    <text evidence="5">The sequence shown here is derived from an EMBL/GenBank/DDBJ whole genome shotgun (WGS) entry which is preliminary data.</text>
</comment>
<dbReference type="Pfam" id="PF00497">
    <property type="entry name" value="SBP_bac_3"/>
    <property type="match status" value="1"/>
</dbReference>
<keyword evidence="6" id="KW-1185">Reference proteome</keyword>
<accession>A0A7X0BPJ7</accession>
<evidence type="ECO:0000259" key="4">
    <source>
        <dbReference type="Pfam" id="PF00497"/>
    </source>
</evidence>
<dbReference type="Proteomes" id="UP000557193">
    <property type="component" value="Unassembled WGS sequence"/>
</dbReference>
<feature type="signal peptide" evidence="3">
    <location>
        <begin position="1"/>
        <end position="24"/>
    </location>
</feature>
<evidence type="ECO:0000256" key="2">
    <source>
        <dbReference type="ARBA" id="ARBA00022729"/>
    </source>
</evidence>
<dbReference type="Gene3D" id="3.40.190.10">
    <property type="entry name" value="Periplasmic binding protein-like II"/>
    <property type="match status" value="2"/>
</dbReference>
<dbReference type="AlphaFoldDB" id="A0A7X0BPJ7"/>
<evidence type="ECO:0000313" key="6">
    <source>
        <dbReference type="Proteomes" id="UP000557193"/>
    </source>
</evidence>
<feature type="chain" id="PRO_5031279630" evidence="3">
    <location>
        <begin position="25"/>
        <end position="261"/>
    </location>
</feature>
<gene>
    <name evidence="5" type="ORF">HNP49_000629</name>
</gene>
<protein>
    <submittedName>
        <fullName evidence="5">Polar amino acid transport system substrate-binding protein</fullName>
    </submittedName>
</protein>
<dbReference type="InterPro" id="IPR001638">
    <property type="entry name" value="Solute-binding_3/MltF_N"/>
</dbReference>
<evidence type="ECO:0000256" key="1">
    <source>
        <dbReference type="ARBA" id="ARBA00010333"/>
    </source>
</evidence>
<dbReference type="PANTHER" id="PTHR35936:SF6">
    <property type="entry name" value="AMINO ACID ABC TRANSPORTER SUBSTRATE-BINDING PAAT FAMILY PROTEIN"/>
    <property type="match status" value="1"/>
</dbReference>
<dbReference type="PANTHER" id="PTHR35936">
    <property type="entry name" value="MEMBRANE-BOUND LYTIC MUREIN TRANSGLYCOSYLASE F"/>
    <property type="match status" value="1"/>
</dbReference>
<evidence type="ECO:0000313" key="5">
    <source>
        <dbReference type="EMBL" id="MBB6340479.1"/>
    </source>
</evidence>